<dbReference type="PROSITE" id="PS50836">
    <property type="entry name" value="DOMON"/>
    <property type="match status" value="2"/>
</dbReference>
<evidence type="ECO:0000259" key="3">
    <source>
        <dbReference type="PROSITE" id="PS50836"/>
    </source>
</evidence>
<evidence type="ECO:0000313" key="4">
    <source>
        <dbReference type="EMBL" id="CAH3039296.1"/>
    </source>
</evidence>
<dbReference type="GO" id="GO:0042420">
    <property type="term" value="P:dopamine catabolic process"/>
    <property type="evidence" value="ECO:0007669"/>
    <property type="project" value="TreeGrafter"/>
</dbReference>
<gene>
    <name evidence="4" type="ORF">PMEA_00025500</name>
</gene>
<dbReference type="GO" id="GO:0006589">
    <property type="term" value="P:octopamine biosynthetic process"/>
    <property type="evidence" value="ECO:0007669"/>
    <property type="project" value="TreeGrafter"/>
</dbReference>
<name>A0AAU9VTR2_9CNID</name>
<dbReference type="InterPro" id="IPR045266">
    <property type="entry name" value="DOH_DOMON"/>
</dbReference>
<dbReference type="GO" id="GO:0005507">
    <property type="term" value="F:copper ion binding"/>
    <property type="evidence" value="ECO:0007669"/>
    <property type="project" value="TreeGrafter"/>
</dbReference>
<proteinExistence type="predicted"/>
<keyword evidence="5" id="KW-1185">Reference proteome</keyword>
<feature type="signal peptide" evidence="2">
    <location>
        <begin position="1"/>
        <end position="20"/>
    </location>
</feature>
<dbReference type="SUPFAM" id="SSF49344">
    <property type="entry name" value="CBD9-like"/>
    <property type="match status" value="1"/>
</dbReference>
<dbReference type="GO" id="GO:0042421">
    <property type="term" value="P:norepinephrine biosynthetic process"/>
    <property type="evidence" value="ECO:0007669"/>
    <property type="project" value="TreeGrafter"/>
</dbReference>
<protein>
    <recommendedName>
        <fullName evidence="3">DOMON domain-containing protein</fullName>
    </recommendedName>
</protein>
<feature type="transmembrane region" description="Helical" evidence="1">
    <location>
        <begin position="349"/>
        <end position="367"/>
    </location>
</feature>
<dbReference type="PANTHER" id="PTHR10157:SF23">
    <property type="entry name" value="MOXD1 HOMOLOG 1"/>
    <property type="match status" value="1"/>
</dbReference>
<dbReference type="Pfam" id="PF03351">
    <property type="entry name" value="DOMON"/>
    <property type="match status" value="2"/>
</dbReference>
<dbReference type="Proteomes" id="UP001159428">
    <property type="component" value="Unassembled WGS sequence"/>
</dbReference>
<sequence>MKVFGPVVLLVATFFSPSKGDKSMYKMESYDNENYKVMWKYDMLKDEFHFNVTVNATGWVGFGVSETKGNMTGYDVMVGGFSDNSGYAKDYLTTGRMMPMPDKEQNYKMMNASEMNGYTNLVFYRKRDTGDAEQDVVIKPGMMYLIWAYHKMYDVNQTANGTFMKHTARGAEAYSFIDPDYVMVKINDNYRLYWKYDKNMDMFYFKIVVKAEGWVAFGVSNNVGGMKGYDVMIGGVRTDGTGYIGDYMTQSRSKPPKDNQQDFEMMGHEERDDYTMLSFKRKRDTGDMVDDLEITTKKMYIIWAYHAKEDVKEKDSFEQHTQRGSMEYTFQFTPPGTAMPPTTSESPAMYVPSIFGVLAILFLKYVIGA</sequence>
<dbReference type="GO" id="GO:0005615">
    <property type="term" value="C:extracellular space"/>
    <property type="evidence" value="ECO:0007669"/>
    <property type="project" value="TreeGrafter"/>
</dbReference>
<evidence type="ECO:0000256" key="2">
    <source>
        <dbReference type="SAM" id="SignalP"/>
    </source>
</evidence>
<dbReference type="PANTHER" id="PTHR10157">
    <property type="entry name" value="DOPAMINE BETA HYDROXYLASE RELATED"/>
    <property type="match status" value="1"/>
</dbReference>
<dbReference type="CDD" id="cd09631">
    <property type="entry name" value="DOMON_DOH"/>
    <property type="match status" value="2"/>
</dbReference>
<dbReference type="GO" id="GO:0004500">
    <property type="term" value="F:dopamine beta-monooxygenase activity"/>
    <property type="evidence" value="ECO:0007669"/>
    <property type="project" value="InterPro"/>
</dbReference>
<feature type="domain" description="DOMON" evidence="3">
    <location>
        <begin position="33"/>
        <end position="150"/>
    </location>
</feature>
<dbReference type="AlphaFoldDB" id="A0AAU9VTR2"/>
<keyword evidence="1" id="KW-0812">Transmembrane</keyword>
<accession>A0AAU9VTR2</accession>
<dbReference type="GO" id="GO:0030667">
    <property type="term" value="C:secretory granule membrane"/>
    <property type="evidence" value="ECO:0007669"/>
    <property type="project" value="TreeGrafter"/>
</dbReference>
<feature type="domain" description="DOMON" evidence="3">
    <location>
        <begin position="188"/>
        <end position="306"/>
    </location>
</feature>
<reference evidence="4 5" key="1">
    <citation type="submission" date="2022-05" db="EMBL/GenBank/DDBJ databases">
        <authorList>
            <consortium name="Genoscope - CEA"/>
            <person name="William W."/>
        </authorList>
    </citation>
    <scope>NUCLEOTIDE SEQUENCE [LARGE SCALE GENOMIC DNA]</scope>
</reference>
<keyword evidence="2" id="KW-0732">Signal</keyword>
<dbReference type="SMART" id="SM00664">
    <property type="entry name" value="DoH"/>
    <property type="match status" value="2"/>
</dbReference>
<dbReference type="InterPro" id="IPR005018">
    <property type="entry name" value="DOMON_domain"/>
</dbReference>
<comment type="caution">
    <text evidence="4">The sequence shown here is derived from an EMBL/GenBank/DDBJ whole genome shotgun (WGS) entry which is preliminary data.</text>
</comment>
<organism evidence="4 5">
    <name type="scientific">Pocillopora meandrina</name>
    <dbReference type="NCBI Taxonomy" id="46732"/>
    <lineage>
        <taxon>Eukaryota</taxon>
        <taxon>Metazoa</taxon>
        <taxon>Cnidaria</taxon>
        <taxon>Anthozoa</taxon>
        <taxon>Hexacorallia</taxon>
        <taxon>Scleractinia</taxon>
        <taxon>Astrocoeniina</taxon>
        <taxon>Pocilloporidae</taxon>
        <taxon>Pocillopora</taxon>
    </lineage>
</organism>
<feature type="chain" id="PRO_5043381498" description="DOMON domain-containing protein" evidence="2">
    <location>
        <begin position="21"/>
        <end position="369"/>
    </location>
</feature>
<evidence type="ECO:0000256" key="1">
    <source>
        <dbReference type="SAM" id="Phobius"/>
    </source>
</evidence>
<keyword evidence="1" id="KW-0472">Membrane</keyword>
<keyword evidence="1" id="KW-1133">Transmembrane helix</keyword>
<dbReference type="InterPro" id="IPR000945">
    <property type="entry name" value="DBH-like"/>
</dbReference>
<dbReference type="EMBL" id="CALNXJ010000005">
    <property type="protein sequence ID" value="CAH3039296.1"/>
    <property type="molecule type" value="Genomic_DNA"/>
</dbReference>
<evidence type="ECO:0000313" key="5">
    <source>
        <dbReference type="Proteomes" id="UP001159428"/>
    </source>
</evidence>